<reference evidence="4" key="1">
    <citation type="submission" date="2023-03" db="EMBL/GenBank/DDBJ databases">
        <title>Electrophorus voltai genome.</title>
        <authorList>
            <person name="Bian C."/>
        </authorList>
    </citation>
    <scope>NUCLEOTIDE SEQUENCE</scope>
    <source>
        <strain evidence="4">CB-2022</strain>
        <tissue evidence="4">Muscle</tissue>
    </source>
</reference>
<accession>A0AAD8ZES8</accession>
<name>A0AAD8ZES8_9TELE</name>
<comment type="caution">
    <text evidence="4">The sequence shown here is derived from an EMBL/GenBank/DDBJ whole genome shotgun (WGS) entry which is preliminary data.</text>
</comment>
<dbReference type="EMBL" id="JAROKS010000012">
    <property type="protein sequence ID" value="KAK1798149.1"/>
    <property type="molecule type" value="Genomic_DNA"/>
</dbReference>
<evidence type="ECO:0000259" key="3">
    <source>
        <dbReference type="PROSITE" id="PS50835"/>
    </source>
</evidence>
<dbReference type="Proteomes" id="UP001239994">
    <property type="component" value="Unassembled WGS sequence"/>
</dbReference>
<dbReference type="Gene3D" id="2.60.40.10">
    <property type="entry name" value="Immunoglobulins"/>
    <property type="match status" value="1"/>
</dbReference>
<protein>
    <recommendedName>
        <fullName evidence="3">Ig-like domain-containing protein</fullName>
    </recommendedName>
</protein>
<sequence length="221" mass="24784">MEPHLPPLHGGVSPGTEKRDSGRYTLDTFDAKGTSKGKYHLQLNIEAAVSSVVVKDNCFSSERRTVSCSSEGEQLDFNWTLSGTRITHLLDDGTKTLLLEKEYDGNVTCHVKNHVSHGQSSILLHQCPEFILIILGTFSVLLIILSIIVFLVYKKKQRSRKNTTLASEENVEYAVVIGRDNQKIADEVQYGEVVFKKQGVHAREQANVQEECTYSHVQYDC</sequence>
<dbReference type="PROSITE" id="PS50835">
    <property type="entry name" value="IG_LIKE"/>
    <property type="match status" value="1"/>
</dbReference>
<dbReference type="AlphaFoldDB" id="A0AAD8ZES8"/>
<keyword evidence="5" id="KW-1185">Reference proteome</keyword>
<evidence type="ECO:0000313" key="4">
    <source>
        <dbReference type="EMBL" id="KAK1798149.1"/>
    </source>
</evidence>
<keyword evidence="2" id="KW-1133">Transmembrane helix</keyword>
<dbReference type="InterPro" id="IPR013783">
    <property type="entry name" value="Ig-like_fold"/>
</dbReference>
<dbReference type="InterPro" id="IPR007110">
    <property type="entry name" value="Ig-like_dom"/>
</dbReference>
<feature type="domain" description="Ig-like" evidence="3">
    <location>
        <begin position="65"/>
        <end position="125"/>
    </location>
</feature>
<organism evidence="4 5">
    <name type="scientific">Electrophorus voltai</name>
    <dbReference type="NCBI Taxonomy" id="2609070"/>
    <lineage>
        <taxon>Eukaryota</taxon>
        <taxon>Metazoa</taxon>
        <taxon>Chordata</taxon>
        <taxon>Craniata</taxon>
        <taxon>Vertebrata</taxon>
        <taxon>Euteleostomi</taxon>
        <taxon>Actinopterygii</taxon>
        <taxon>Neopterygii</taxon>
        <taxon>Teleostei</taxon>
        <taxon>Ostariophysi</taxon>
        <taxon>Gymnotiformes</taxon>
        <taxon>Gymnotoidei</taxon>
        <taxon>Gymnotidae</taxon>
        <taxon>Electrophorus</taxon>
    </lineage>
</organism>
<evidence type="ECO:0000256" key="2">
    <source>
        <dbReference type="SAM" id="Phobius"/>
    </source>
</evidence>
<feature type="region of interest" description="Disordered" evidence="1">
    <location>
        <begin position="1"/>
        <end position="23"/>
    </location>
</feature>
<evidence type="ECO:0000256" key="1">
    <source>
        <dbReference type="SAM" id="MobiDB-lite"/>
    </source>
</evidence>
<keyword evidence="2" id="KW-0472">Membrane</keyword>
<evidence type="ECO:0000313" key="5">
    <source>
        <dbReference type="Proteomes" id="UP001239994"/>
    </source>
</evidence>
<feature type="transmembrane region" description="Helical" evidence="2">
    <location>
        <begin position="130"/>
        <end position="153"/>
    </location>
</feature>
<gene>
    <name evidence="4" type="ORF">P4O66_000643</name>
</gene>
<proteinExistence type="predicted"/>
<keyword evidence="2" id="KW-0812">Transmembrane</keyword>